<gene>
    <name evidence="2" type="ORF">CLO192961_LOCUS275527</name>
</gene>
<feature type="compositionally biased region" description="Basic and acidic residues" evidence="1">
    <location>
        <begin position="44"/>
        <end position="58"/>
    </location>
</feature>
<comment type="caution">
    <text evidence="2">The sequence shown here is derived from an EMBL/GenBank/DDBJ whole genome shotgun (WGS) entry which is preliminary data.</text>
</comment>
<keyword evidence="3" id="KW-1185">Reference proteome</keyword>
<evidence type="ECO:0000256" key="1">
    <source>
        <dbReference type="SAM" id="MobiDB-lite"/>
    </source>
</evidence>
<name>A0ABY6UFV0_BIOOC</name>
<protein>
    <submittedName>
        <fullName evidence="2">Uncharacterized protein</fullName>
    </submittedName>
</protein>
<organism evidence="2 3">
    <name type="scientific">Bionectria ochroleuca</name>
    <name type="common">Gliocladium roseum</name>
    <dbReference type="NCBI Taxonomy" id="29856"/>
    <lineage>
        <taxon>Eukaryota</taxon>
        <taxon>Fungi</taxon>
        <taxon>Dikarya</taxon>
        <taxon>Ascomycota</taxon>
        <taxon>Pezizomycotina</taxon>
        <taxon>Sordariomycetes</taxon>
        <taxon>Hypocreomycetidae</taxon>
        <taxon>Hypocreales</taxon>
        <taxon>Bionectriaceae</taxon>
        <taxon>Clonostachys</taxon>
    </lineage>
</organism>
<dbReference type="EMBL" id="CABFNS010000813">
    <property type="protein sequence ID" value="VUC30078.1"/>
    <property type="molecule type" value="Genomic_DNA"/>
</dbReference>
<evidence type="ECO:0000313" key="2">
    <source>
        <dbReference type="EMBL" id="VUC30078.1"/>
    </source>
</evidence>
<sequence>MSTFVWSTKKAIAYIILTSPTTPSVESCKIGDMILTTWVTSNAGEDKPPPAQFDERDGANFGSSRAVGLRTAKLQG</sequence>
<proteinExistence type="predicted"/>
<reference evidence="2 3" key="1">
    <citation type="submission" date="2019-06" db="EMBL/GenBank/DDBJ databases">
        <authorList>
            <person name="Broberg M."/>
        </authorList>
    </citation>
    <scope>NUCLEOTIDE SEQUENCE [LARGE SCALE GENOMIC DNA]</scope>
</reference>
<feature type="region of interest" description="Disordered" evidence="1">
    <location>
        <begin position="41"/>
        <end position="62"/>
    </location>
</feature>
<accession>A0ABY6UFV0</accession>
<dbReference type="Proteomes" id="UP000766486">
    <property type="component" value="Unassembled WGS sequence"/>
</dbReference>
<evidence type="ECO:0000313" key="3">
    <source>
        <dbReference type="Proteomes" id="UP000766486"/>
    </source>
</evidence>